<evidence type="ECO:0000256" key="8">
    <source>
        <dbReference type="ARBA" id="ARBA00022516"/>
    </source>
</evidence>
<evidence type="ECO:0000256" key="18">
    <source>
        <dbReference type="RuleBase" id="RU003750"/>
    </source>
</evidence>
<evidence type="ECO:0000256" key="17">
    <source>
        <dbReference type="NCBIfam" id="TIGR00560"/>
    </source>
</evidence>
<sequence length="235" mass="27112">MRSFFRVKNINANFVSALVSFYANLLMRHLKIAKSDLEYPYNSFLVRTRIMKLNIPIFLTIFRVILIPFFIIAFYLPFDWAPFLTTFIFFIAGVTDWLDGYLARKWKQTTSFGAFLDPVADKVMVVAGLVLVVEYNHTFWITLPAIVVISREIIISALREWMAELGSRSKVAVSWLGKVKTTSQMLALGGLLWRYNIYMEVAAIILLYIAAILTIWSMLQYLIAAKDSLLEDLRK</sequence>
<reference evidence="20 21" key="1">
    <citation type="submission" date="2018-06" db="EMBL/GenBank/DDBJ databases">
        <authorList>
            <consortium name="Pathogen Informatics"/>
            <person name="Doyle S."/>
        </authorList>
    </citation>
    <scope>NUCLEOTIDE SEQUENCE [LARGE SCALE GENOMIC DNA]</scope>
    <source>
        <strain evidence="20 21">NCTC5908</strain>
    </source>
</reference>
<keyword evidence="7" id="KW-1003">Cell membrane</keyword>
<evidence type="ECO:0000256" key="2">
    <source>
        <dbReference type="ARBA" id="ARBA00005042"/>
    </source>
</evidence>
<keyword evidence="12" id="KW-0443">Lipid metabolism</keyword>
<gene>
    <name evidence="20" type="primary">pgsA</name>
    <name evidence="20" type="ORF">NCTC5908_00062</name>
</gene>
<feature type="transmembrane region" description="Helical" evidence="19">
    <location>
        <begin position="53"/>
        <end position="76"/>
    </location>
</feature>
<evidence type="ECO:0000256" key="6">
    <source>
        <dbReference type="ARBA" id="ARBA00014944"/>
    </source>
</evidence>
<keyword evidence="11 19" id="KW-1133">Transmembrane helix</keyword>
<evidence type="ECO:0000256" key="1">
    <source>
        <dbReference type="ARBA" id="ARBA00004651"/>
    </source>
</evidence>
<evidence type="ECO:0000256" key="19">
    <source>
        <dbReference type="SAM" id="Phobius"/>
    </source>
</evidence>
<dbReference type="PROSITE" id="PS00379">
    <property type="entry name" value="CDP_ALCOHOL_P_TRANSF"/>
    <property type="match status" value="1"/>
</dbReference>
<evidence type="ECO:0000313" key="21">
    <source>
        <dbReference type="Proteomes" id="UP000253728"/>
    </source>
</evidence>
<evidence type="ECO:0000256" key="15">
    <source>
        <dbReference type="ARBA" id="ARBA00023264"/>
    </source>
</evidence>
<evidence type="ECO:0000256" key="12">
    <source>
        <dbReference type="ARBA" id="ARBA00023098"/>
    </source>
</evidence>
<keyword evidence="10 19" id="KW-0812">Transmembrane</keyword>
<comment type="catalytic activity">
    <reaction evidence="16">
        <text>a CDP-1,2-diacyl-sn-glycerol + sn-glycerol 3-phosphate = a 1,2-diacyl-sn-glycero-3-phospho-(1'-sn-glycero-3'-phosphate) + CMP + H(+)</text>
        <dbReference type="Rhea" id="RHEA:12593"/>
        <dbReference type="ChEBI" id="CHEBI:15378"/>
        <dbReference type="ChEBI" id="CHEBI:57597"/>
        <dbReference type="ChEBI" id="CHEBI:58332"/>
        <dbReference type="ChEBI" id="CHEBI:60110"/>
        <dbReference type="ChEBI" id="CHEBI:60377"/>
        <dbReference type="EC" id="2.7.8.5"/>
    </reaction>
</comment>
<keyword evidence="9 18" id="KW-0808">Transferase</keyword>
<evidence type="ECO:0000256" key="9">
    <source>
        <dbReference type="ARBA" id="ARBA00022679"/>
    </source>
</evidence>
<dbReference type="Gene3D" id="1.20.120.1760">
    <property type="match status" value="1"/>
</dbReference>
<dbReference type="GO" id="GO:0046474">
    <property type="term" value="P:glycerophospholipid biosynthetic process"/>
    <property type="evidence" value="ECO:0007669"/>
    <property type="project" value="TreeGrafter"/>
</dbReference>
<dbReference type="InterPro" id="IPR004570">
    <property type="entry name" value="Phosphatidylglycerol_P_synth"/>
</dbReference>
<keyword evidence="14" id="KW-0594">Phospholipid biosynthesis</keyword>
<evidence type="ECO:0000256" key="10">
    <source>
        <dbReference type="ARBA" id="ARBA00022692"/>
    </source>
</evidence>
<dbReference type="Pfam" id="PF01066">
    <property type="entry name" value="CDP-OH_P_transf"/>
    <property type="match status" value="1"/>
</dbReference>
<evidence type="ECO:0000256" key="7">
    <source>
        <dbReference type="ARBA" id="ARBA00022475"/>
    </source>
</evidence>
<comment type="similarity">
    <text evidence="4 18">Belongs to the CDP-alcohol phosphatidyltransferase class-I family.</text>
</comment>
<dbReference type="InterPro" id="IPR048254">
    <property type="entry name" value="CDP_ALCOHOL_P_TRANSF_CS"/>
</dbReference>
<comment type="subcellular location">
    <subcellularLocation>
        <location evidence="1">Cell membrane</location>
        <topology evidence="1">Multi-pass membrane protein</topology>
    </subcellularLocation>
</comment>
<dbReference type="STRING" id="732.ADJ80_09145"/>
<comment type="pathway">
    <text evidence="2">Phospholipid metabolism; phosphatidylglycerol biosynthesis; phosphatidylglycerol from CDP-diacylglycerol: step 1/2.</text>
</comment>
<dbReference type="InterPro" id="IPR043130">
    <property type="entry name" value="CDP-OH_PTrfase_TM_dom"/>
</dbReference>
<dbReference type="EMBL" id="UFSP01000001">
    <property type="protein sequence ID" value="SSY92720.1"/>
    <property type="molecule type" value="Genomic_DNA"/>
</dbReference>
<dbReference type="PANTHER" id="PTHR14269:SF62">
    <property type="entry name" value="CDP-DIACYLGLYCEROL--GLYCEROL-3-PHOSPHATE 3-PHOSPHATIDYLTRANSFERASE 1, CHLOROPLASTIC"/>
    <property type="match status" value="1"/>
</dbReference>
<comment type="pathway">
    <text evidence="3">Lipid metabolism.</text>
</comment>
<name>A0A336N5K0_AGGAP</name>
<feature type="transmembrane region" description="Helical" evidence="19">
    <location>
        <begin position="82"/>
        <end position="102"/>
    </location>
</feature>
<evidence type="ECO:0000256" key="3">
    <source>
        <dbReference type="ARBA" id="ARBA00005189"/>
    </source>
</evidence>
<evidence type="ECO:0000256" key="14">
    <source>
        <dbReference type="ARBA" id="ARBA00023209"/>
    </source>
</evidence>
<dbReference type="PANTHER" id="PTHR14269">
    <property type="entry name" value="CDP-DIACYLGLYCEROL--GLYCEROL-3-PHOSPHATE 3-PHOSPHATIDYLTRANSFERASE-RELATED"/>
    <property type="match status" value="1"/>
</dbReference>
<evidence type="ECO:0000256" key="11">
    <source>
        <dbReference type="ARBA" id="ARBA00022989"/>
    </source>
</evidence>
<feature type="transmembrane region" description="Helical" evidence="19">
    <location>
        <begin position="201"/>
        <end position="223"/>
    </location>
</feature>
<dbReference type="Proteomes" id="UP000253728">
    <property type="component" value="Unassembled WGS sequence"/>
</dbReference>
<protein>
    <recommendedName>
        <fullName evidence="6 17">CDP-diacylglycerol--glycerol-3-phosphate 3-phosphatidyltransferase</fullName>
        <ecNumber evidence="5 17">2.7.8.5</ecNumber>
    </recommendedName>
</protein>
<keyword evidence="13 19" id="KW-0472">Membrane</keyword>
<accession>A0A336N5K0</accession>
<evidence type="ECO:0000256" key="16">
    <source>
        <dbReference type="ARBA" id="ARBA00048586"/>
    </source>
</evidence>
<dbReference type="GO" id="GO:0008444">
    <property type="term" value="F:CDP-diacylglycerol-glycerol-3-phosphate 3-phosphatidyltransferase activity"/>
    <property type="evidence" value="ECO:0007669"/>
    <property type="project" value="UniProtKB-UniRule"/>
</dbReference>
<dbReference type="NCBIfam" id="TIGR00560">
    <property type="entry name" value="pgsA"/>
    <property type="match status" value="1"/>
</dbReference>
<dbReference type="EC" id="2.7.8.5" evidence="5 17"/>
<dbReference type="InterPro" id="IPR000462">
    <property type="entry name" value="CDP-OH_P_trans"/>
</dbReference>
<dbReference type="GO" id="GO:0005886">
    <property type="term" value="C:plasma membrane"/>
    <property type="evidence" value="ECO:0007669"/>
    <property type="project" value="UniProtKB-SubCell"/>
</dbReference>
<dbReference type="InterPro" id="IPR050324">
    <property type="entry name" value="CDP-alcohol_PTase-I"/>
</dbReference>
<evidence type="ECO:0000256" key="4">
    <source>
        <dbReference type="ARBA" id="ARBA00010441"/>
    </source>
</evidence>
<proteinExistence type="inferred from homology"/>
<keyword evidence="8" id="KW-0444">Lipid biosynthesis</keyword>
<organism evidence="20 21">
    <name type="scientific">Aggregatibacter aphrophilus</name>
    <name type="common">Haemophilus aphrophilus</name>
    <dbReference type="NCBI Taxonomy" id="732"/>
    <lineage>
        <taxon>Bacteria</taxon>
        <taxon>Pseudomonadati</taxon>
        <taxon>Pseudomonadota</taxon>
        <taxon>Gammaproteobacteria</taxon>
        <taxon>Pasteurellales</taxon>
        <taxon>Pasteurellaceae</taxon>
        <taxon>Aggregatibacter</taxon>
    </lineage>
</organism>
<dbReference type="FunFam" id="1.20.120.1760:FF:000001">
    <property type="entry name" value="CDP-diacylglycerol--glycerol-3-phosphate 3-phosphatidyltransferase"/>
    <property type="match status" value="1"/>
</dbReference>
<evidence type="ECO:0000256" key="5">
    <source>
        <dbReference type="ARBA" id="ARBA00013170"/>
    </source>
</evidence>
<evidence type="ECO:0000256" key="13">
    <source>
        <dbReference type="ARBA" id="ARBA00023136"/>
    </source>
</evidence>
<keyword evidence="15" id="KW-1208">Phospholipid metabolism</keyword>
<dbReference type="AlphaFoldDB" id="A0A336N5K0"/>
<evidence type="ECO:0000313" key="20">
    <source>
        <dbReference type="EMBL" id="SSY92720.1"/>
    </source>
</evidence>